<accession>A0A8S5VIJ2</accession>
<evidence type="ECO:0000313" key="1">
    <source>
        <dbReference type="EMBL" id="DAG06407.1"/>
    </source>
</evidence>
<protein>
    <submittedName>
        <fullName evidence="1">Uncharacterized protein</fullName>
    </submittedName>
</protein>
<proteinExistence type="predicted"/>
<name>A0A8S5VIJ2_9CAUD</name>
<organism evidence="1">
    <name type="scientific">Siphoviridae sp. cthu813</name>
    <dbReference type="NCBI Taxonomy" id="2825618"/>
    <lineage>
        <taxon>Viruses</taxon>
        <taxon>Duplodnaviria</taxon>
        <taxon>Heunggongvirae</taxon>
        <taxon>Uroviricota</taxon>
        <taxon>Caudoviricetes</taxon>
    </lineage>
</organism>
<sequence>MRKYLRNIARNNMRKAGIRHFNRHMRTDGKRTASYFAMNWRDWVNA</sequence>
<dbReference type="EMBL" id="BK016270">
    <property type="protein sequence ID" value="DAG06407.1"/>
    <property type="molecule type" value="Genomic_DNA"/>
</dbReference>
<reference evidence="1" key="1">
    <citation type="journal article" date="2021" name="Proc. Natl. Acad. Sci. U.S.A.">
        <title>A Catalog of Tens of Thousands of Viruses from Human Metagenomes Reveals Hidden Associations with Chronic Diseases.</title>
        <authorList>
            <person name="Tisza M.J."/>
            <person name="Buck C.B."/>
        </authorList>
    </citation>
    <scope>NUCLEOTIDE SEQUENCE</scope>
    <source>
        <strain evidence="1">Cthu813</strain>
    </source>
</reference>